<reference evidence="2 3" key="1">
    <citation type="submission" date="2017-06" db="EMBL/GenBank/DDBJ databases">
        <title>Sequencing and comparative analysis of myxobacterial genomes.</title>
        <authorList>
            <person name="Rupp O."/>
            <person name="Goesmann A."/>
            <person name="Sogaard-Andersen L."/>
        </authorList>
    </citation>
    <scope>NUCLEOTIDE SEQUENCE [LARGE SCALE GENOMIC DNA]</scope>
    <source>
        <strain evidence="2 3">DSM 52655</strain>
    </source>
</reference>
<accession>A0A250J579</accession>
<dbReference type="SMART" id="SM00860">
    <property type="entry name" value="SMI1_KNR4"/>
    <property type="match status" value="1"/>
</dbReference>
<protein>
    <recommendedName>
        <fullName evidence="1">Knr4/Smi1-like domain-containing protein</fullName>
    </recommendedName>
</protein>
<dbReference type="InterPro" id="IPR018958">
    <property type="entry name" value="Knr4/Smi1-like_dom"/>
</dbReference>
<dbReference type="AlphaFoldDB" id="A0A250J579"/>
<gene>
    <name evidence="2" type="ORF">CYFUS_004524</name>
</gene>
<evidence type="ECO:0000259" key="1">
    <source>
        <dbReference type="SMART" id="SM00860"/>
    </source>
</evidence>
<dbReference type="Gene3D" id="3.40.1580.10">
    <property type="entry name" value="SMI1/KNR4-like"/>
    <property type="match status" value="1"/>
</dbReference>
<dbReference type="InterPro" id="IPR037883">
    <property type="entry name" value="Knr4/Smi1-like_sf"/>
</dbReference>
<feature type="domain" description="Knr4/Smi1-like" evidence="1">
    <location>
        <begin position="30"/>
        <end position="161"/>
    </location>
</feature>
<proteinExistence type="predicted"/>
<sequence>MLSAIEAIAALKDRLEREKELPVRAVRVTPVDAKELRRLESTLGKVLPEAYLQFITQHGLFCATNWRGMERARMLSPAEVLERHEWNKEFVEEDSFGDGEEEKEAARRELEVRRRLVPFQYIADSYVSDFYSFDTELCRAKGALIMQAYHDDFDLATWLLDETPDLSGCTFDFDEHMRWVLRECLEEGSWGRMDKAG</sequence>
<evidence type="ECO:0000313" key="2">
    <source>
        <dbReference type="EMBL" id="ATB39085.1"/>
    </source>
</evidence>
<evidence type="ECO:0000313" key="3">
    <source>
        <dbReference type="Proteomes" id="UP000217257"/>
    </source>
</evidence>
<dbReference type="RefSeq" id="WP_095987169.1">
    <property type="nucleotide sequence ID" value="NZ_CP022098.1"/>
</dbReference>
<dbReference type="EMBL" id="CP022098">
    <property type="protein sequence ID" value="ATB39085.1"/>
    <property type="molecule type" value="Genomic_DNA"/>
</dbReference>
<dbReference type="KEGG" id="cfus:CYFUS_004524"/>
<dbReference type="SUPFAM" id="SSF160631">
    <property type="entry name" value="SMI1/KNR4-like"/>
    <property type="match status" value="1"/>
</dbReference>
<name>A0A250J579_9BACT</name>
<dbReference type="Proteomes" id="UP000217257">
    <property type="component" value="Chromosome"/>
</dbReference>
<organism evidence="2 3">
    <name type="scientific">Cystobacter fuscus</name>
    <dbReference type="NCBI Taxonomy" id="43"/>
    <lineage>
        <taxon>Bacteria</taxon>
        <taxon>Pseudomonadati</taxon>
        <taxon>Myxococcota</taxon>
        <taxon>Myxococcia</taxon>
        <taxon>Myxococcales</taxon>
        <taxon>Cystobacterineae</taxon>
        <taxon>Archangiaceae</taxon>
        <taxon>Cystobacter</taxon>
    </lineage>
</organism>